<dbReference type="Gene3D" id="3.30.2130.10">
    <property type="entry name" value="VC0802-like"/>
    <property type="match status" value="1"/>
</dbReference>
<dbReference type="CDD" id="cd04891">
    <property type="entry name" value="ACT_AK-LysC-DapG-like_1"/>
    <property type="match status" value="1"/>
</dbReference>
<evidence type="ECO:0000256" key="1">
    <source>
        <dbReference type="ARBA" id="ARBA00004986"/>
    </source>
</evidence>
<keyword evidence="7" id="KW-0418">Kinase</keyword>
<dbReference type="InterPro" id="IPR054352">
    <property type="entry name" value="ACT_Aspartokinase"/>
</dbReference>
<dbReference type="InterPro" id="IPR045865">
    <property type="entry name" value="ACT-like_dom_sf"/>
</dbReference>
<evidence type="ECO:0000313" key="12">
    <source>
        <dbReference type="EMBL" id="WOC33615.1"/>
    </source>
</evidence>
<proteinExistence type="inferred from homology"/>
<dbReference type="KEGG" id="carl:PXC00_07030"/>
<comment type="pathway">
    <text evidence="2">Amino-acid biosynthesis; L-threonine biosynthesis; L-threonine from L-aspartate: step 1/5.</text>
</comment>
<organism evidence="12 13">
    <name type="scientific">Caproicibacterium argilliputei</name>
    <dbReference type="NCBI Taxonomy" id="3030016"/>
    <lineage>
        <taxon>Bacteria</taxon>
        <taxon>Bacillati</taxon>
        <taxon>Bacillota</taxon>
        <taxon>Clostridia</taxon>
        <taxon>Eubacteriales</taxon>
        <taxon>Oscillospiraceae</taxon>
        <taxon>Caproicibacterium</taxon>
    </lineage>
</organism>
<evidence type="ECO:0000256" key="9">
    <source>
        <dbReference type="ARBA" id="ARBA00023154"/>
    </source>
</evidence>
<evidence type="ECO:0000313" key="13">
    <source>
        <dbReference type="Proteomes" id="UP001300604"/>
    </source>
</evidence>
<dbReference type="AlphaFoldDB" id="A0AA97H3A1"/>
<dbReference type="PANTHER" id="PTHR21499">
    <property type="entry name" value="ASPARTATE KINASE"/>
    <property type="match status" value="1"/>
</dbReference>
<comment type="similarity">
    <text evidence="3">Belongs to the aspartokinase family.</text>
</comment>
<dbReference type="Pfam" id="PF22468">
    <property type="entry name" value="ACT_9"/>
    <property type="match status" value="1"/>
</dbReference>
<comment type="pathway">
    <text evidence="1">Amino-acid biosynthesis; L-methionine biosynthesis via de novo pathway; L-homoserine from L-aspartate: step 1/3.</text>
</comment>
<sequence>MAAIQKINTSSEITLVTLQNCPADPSFLADTFVKIADLGINVDMISLSPNHGCCTAISFTISDDDLGKILKFTSALQEKSSIKTIISSGNCKINVYDANMVHTPGVAAKVFSAVATVNTDIRIVTTSDVDISMLVTEADFGTTLEAVQKSLQ</sequence>
<feature type="domain" description="ACT" evidence="11">
    <location>
        <begin position="16"/>
        <end position="90"/>
    </location>
</feature>
<evidence type="ECO:0000256" key="7">
    <source>
        <dbReference type="ARBA" id="ARBA00022777"/>
    </source>
</evidence>
<accession>A0AA97H3A1</accession>
<comment type="catalytic activity">
    <reaction evidence="10">
        <text>L-aspartate + ATP = 4-phospho-L-aspartate + ADP</text>
        <dbReference type="Rhea" id="RHEA:23776"/>
        <dbReference type="ChEBI" id="CHEBI:29991"/>
        <dbReference type="ChEBI" id="CHEBI:30616"/>
        <dbReference type="ChEBI" id="CHEBI:57535"/>
        <dbReference type="ChEBI" id="CHEBI:456216"/>
        <dbReference type="EC" id="2.7.2.4"/>
    </reaction>
</comment>
<reference evidence="13" key="1">
    <citation type="submission" date="2024-06" db="EMBL/GenBank/DDBJ databases">
        <title>Caproicibacterium argilliputei sp. nov, a novel caproic acid producing anaerobic bacterium isolated from pit mud.</title>
        <authorList>
            <person name="Zeng C."/>
        </authorList>
    </citation>
    <scope>NUCLEOTIDE SEQUENCE [LARGE SCALE GENOMIC DNA]</scope>
    <source>
        <strain evidence="13">ZCY20-5</strain>
    </source>
</reference>
<evidence type="ECO:0000256" key="4">
    <source>
        <dbReference type="ARBA" id="ARBA00013059"/>
    </source>
</evidence>
<keyword evidence="5" id="KW-0808">Transferase</keyword>
<gene>
    <name evidence="12" type="ORF">PXC00_07030</name>
</gene>
<dbReference type="GO" id="GO:0009089">
    <property type="term" value="P:lysine biosynthetic process via diaminopimelate"/>
    <property type="evidence" value="ECO:0007669"/>
    <property type="project" value="TreeGrafter"/>
</dbReference>
<evidence type="ECO:0000256" key="8">
    <source>
        <dbReference type="ARBA" id="ARBA00022840"/>
    </source>
</evidence>
<dbReference type="GO" id="GO:0005524">
    <property type="term" value="F:ATP binding"/>
    <property type="evidence" value="ECO:0007669"/>
    <property type="project" value="UniProtKB-KW"/>
</dbReference>
<keyword evidence="13" id="KW-1185">Reference proteome</keyword>
<evidence type="ECO:0000256" key="2">
    <source>
        <dbReference type="ARBA" id="ARBA00005139"/>
    </source>
</evidence>
<keyword evidence="6" id="KW-0547">Nucleotide-binding</keyword>
<evidence type="ECO:0000259" key="11">
    <source>
        <dbReference type="PROSITE" id="PS51671"/>
    </source>
</evidence>
<evidence type="ECO:0000256" key="10">
    <source>
        <dbReference type="ARBA" id="ARBA00047872"/>
    </source>
</evidence>
<reference evidence="12 13" key="2">
    <citation type="submission" date="2024-06" db="EMBL/GenBank/DDBJ databases">
        <title>Caproicibacterium argilliputei sp. nov, a novel caproic acid producing anaerobic bacterium isolated from pit mud.</title>
        <authorList>
            <person name="Xia S."/>
        </authorList>
    </citation>
    <scope>NUCLEOTIDE SEQUENCE [LARGE SCALE GENOMIC DNA]</scope>
    <source>
        <strain evidence="12 13">ZCY20-5</strain>
    </source>
</reference>
<dbReference type="InterPro" id="IPR002912">
    <property type="entry name" value="ACT_dom"/>
</dbReference>
<protein>
    <recommendedName>
        <fullName evidence="4">aspartate kinase</fullName>
        <ecNumber evidence="4">2.7.2.4</ecNumber>
    </recommendedName>
</protein>
<keyword evidence="9" id="KW-0028">Amino-acid biosynthesis</keyword>
<keyword evidence="9" id="KW-0457">Lysine biosynthesis</keyword>
<dbReference type="SUPFAM" id="SSF55021">
    <property type="entry name" value="ACT-like"/>
    <property type="match status" value="2"/>
</dbReference>
<dbReference type="PROSITE" id="PS51671">
    <property type="entry name" value="ACT"/>
    <property type="match status" value="1"/>
</dbReference>
<evidence type="ECO:0000256" key="6">
    <source>
        <dbReference type="ARBA" id="ARBA00022741"/>
    </source>
</evidence>
<dbReference type="PANTHER" id="PTHR21499:SF3">
    <property type="entry name" value="ASPARTOKINASE"/>
    <property type="match status" value="1"/>
</dbReference>
<dbReference type="Proteomes" id="UP001300604">
    <property type="component" value="Chromosome"/>
</dbReference>
<dbReference type="GO" id="GO:0009090">
    <property type="term" value="P:homoserine biosynthetic process"/>
    <property type="evidence" value="ECO:0007669"/>
    <property type="project" value="TreeGrafter"/>
</dbReference>
<keyword evidence="8" id="KW-0067">ATP-binding</keyword>
<dbReference type="GO" id="GO:0005829">
    <property type="term" value="C:cytosol"/>
    <property type="evidence" value="ECO:0007669"/>
    <property type="project" value="TreeGrafter"/>
</dbReference>
<dbReference type="EMBL" id="CP135996">
    <property type="protein sequence ID" value="WOC33615.1"/>
    <property type="molecule type" value="Genomic_DNA"/>
</dbReference>
<name>A0AA97H3A1_9FIRM</name>
<dbReference type="RefSeq" id="WP_275845062.1">
    <property type="nucleotide sequence ID" value="NZ_CP135996.1"/>
</dbReference>
<dbReference type="GO" id="GO:0004072">
    <property type="term" value="F:aspartate kinase activity"/>
    <property type="evidence" value="ECO:0007669"/>
    <property type="project" value="UniProtKB-EC"/>
</dbReference>
<evidence type="ECO:0000256" key="3">
    <source>
        <dbReference type="ARBA" id="ARBA00010122"/>
    </source>
</evidence>
<evidence type="ECO:0000256" key="5">
    <source>
        <dbReference type="ARBA" id="ARBA00022679"/>
    </source>
</evidence>
<dbReference type="EC" id="2.7.2.4" evidence="4"/>